<evidence type="ECO:0000313" key="1">
    <source>
        <dbReference type="EMBL" id="KAI4377279.1"/>
    </source>
</evidence>
<keyword evidence="2" id="KW-1185">Reference proteome</keyword>
<dbReference type="Proteomes" id="UP001057402">
    <property type="component" value="Chromosome 4"/>
</dbReference>
<gene>
    <name evidence="1" type="ORF">MLD38_014937</name>
</gene>
<organism evidence="1 2">
    <name type="scientific">Melastoma candidum</name>
    <dbReference type="NCBI Taxonomy" id="119954"/>
    <lineage>
        <taxon>Eukaryota</taxon>
        <taxon>Viridiplantae</taxon>
        <taxon>Streptophyta</taxon>
        <taxon>Embryophyta</taxon>
        <taxon>Tracheophyta</taxon>
        <taxon>Spermatophyta</taxon>
        <taxon>Magnoliopsida</taxon>
        <taxon>eudicotyledons</taxon>
        <taxon>Gunneridae</taxon>
        <taxon>Pentapetalae</taxon>
        <taxon>rosids</taxon>
        <taxon>malvids</taxon>
        <taxon>Myrtales</taxon>
        <taxon>Melastomataceae</taxon>
        <taxon>Melastomatoideae</taxon>
        <taxon>Melastomateae</taxon>
        <taxon>Melastoma</taxon>
    </lineage>
</organism>
<comment type="caution">
    <text evidence="1">The sequence shown here is derived from an EMBL/GenBank/DDBJ whole genome shotgun (WGS) entry which is preliminary data.</text>
</comment>
<evidence type="ECO:0000313" key="2">
    <source>
        <dbReference type="Proteomes" id="UP001057402"/>
    </source>
</evidence>
<sequence length="369" mass="42299">MEFKHRAVDCGPPLSSACPGVFLDEPCRGSAASDSGIRPEAVYEFDRLCVHPYIDRVEVEREYEEIRKDLLALRRRMLEASVRRELMLEREIFLRGGDNSRLTYDDRMIRFLDPSYPLMTRHFEFGYMADQWMFPRSRPSDNIPLHQPQDNTAFDRNSLLPNKPKPDPNLSGTKRTREMNFETVDNAESPMTHLVKKPKRGWVCDLCEVIMPCEKVLNDHLQGKKHKRKEAQLRSEEKDTHTAKDKELKEAQVLGGQLDASLTKDKESSRNAKDGEDTVNCECKESTGPSGKPQFEKDMRKIIDRPVESSDTKATVTGAAVNNSSGKRKFKYWCEMCQVGAVSLVVYASHEKGKKHLVRLRKLGKSQQH</sequence>
<protein>
    <submittedName>
        <fullName evidence="1">Uncharacterized protein</fullName>
    </submittedName>
</protein>
<accession>A0ACB9REI1</accession>
<reference evidence="2" key="1">
    <citation type="journal article" date="2023" name="Front. Plant Sci.">
        <title>Chromosomal-level genome assembly of Melastoma candidum provides insights into trichome evolution.</title>
        <authorList>
            <person name="Zhong Y."/>
            <person name="Wu W."/>
            <person name="Sun C."/>
            <person name="Zou P."/>
            <person name="Liu Y."/>
            <person name="Dai S."/>
            <person name="Zhou R."/>
        </authorList>
    </citation>
    <scope>NUCLEOTIDE SEQUENCE [LARGE SCALE GENOMIC DNA]</scope>
</reference>
<dbReference type="EMBL" id="CM042883">
    <property type="protein sequence ID" value="KAI4377279.1"/>
    <property type="molecule type" value="Genomic_DNA"/>
</dbReference>
<name>A0ACB9REI1_9MYRT</name>
<proteinExistence type="predicted"/>